<feature type="region of interest" description="Disordered" evidence="11">
    <location>
        <begin position="32"/>
        <end position="51"/>
    </location>
</feature>
<evidence type="ECO:0000256" key="2">
    <source>
        <dbReference type="ARBA" id="ARBA00010857"/>
    </source>
</evidence>
<comment type="subcellular location">
    <subcellularLocation>
        <location evidence="1">Nucleus</location>
    </subcellularLocation>
</comment>
<dbReference type="EMBL" id="JAROKS010000015">
    <property type="protein sequence ID" value="KAK1795941.1"/>
    <property type="molecule type" value="Genomic_DNA"/>
</dbReference>
<comment type="caution">
    <text evidence="13">The sequence shown here is derived from an EMBL/GenBank/DDBJ whole genome shotgun (WGS) entry which is preliminary data.</text>
</comment>
<reference evidence="13" key="1">
    <citation type="submission" date="2023-03" db="EMBL/GenBank/DDBJ databases">
        <title>Electrophorus voltai genome.</title>
        <authorList>
            <person name="Bian C."/>
        </authorList>
    </citation>
    <scope>NUCLEOTIDE SEQUENCE</scope>
    <source>
        <strain evidence="13">CB-2022</strain>
        <tissue evidence="13">Muscle</tissue>
    </source>
</reference>
<evidence type="ECO:0000256" key="4">
    <source>
        <dbReference type="ARBA" id="ARBA00022737"/>
    </source>
</evidence>
<evidence type="ECO:0000256" key="9">
    <source>
        <dbReference type="ARBA" id="ARBA00023242"/>
    </source>
</evidence>
<dbReference type="GO" id="GO:0097550">
    <property type="term" value="C:transcription preinitiation complex"/>
    <property type="evidence" value="ECO:0007669"/>
    <property type="project" value="TreeGrafter"/>
</dbReference>
<proteinExistence type="inferred from homology"/>
<keyword evidence="8" id="KW-0804">Transcription</keyword>
<dbReference type="GO" id="GO:0017025">
    <property type="term" value="F:TBP-class protein binding"/>
    <property type="evidence" value="ECO:0007669"/>
    <property type="project" value="InterPro"/>
</dbReference>
<dbReference type="InterPro" id="IPR013137">
    <property type="entry name" value="Znf_TFIIB"/>
</dbReference>
<dbReference type="GO" id="GO:0000126">
    <property type="term" value="C:transcription factor TFIIIB complex"/>
    <property type="evidence" value="ECO:0007669"/>
    <property type="project" value="TreeGrafter"/>
</dbReference>
<dbReference type="PRINTS" id="PR00685">
    <property type="entry name" value="TIFACTORIIB"/>
</dbReference>
<dbReference type="InterPro" id="IPR000812">
    <property type="entry name" value="TFIIB"/>
</dbReference>
<dbReference type="PANTHER" id="PTHR11618:SF4">
    <property type="entry name" value="TRANSCRIPTION FACTOR IIIB 90 KDA SUBUNIT"/>
    <property type="match status" value="1"/>
</dbReference>
<evidence type="ECO:0000256" key="10">
    <source>
        <dbReference type="PROSITE-ProRule" id="PRU00469"/>
    </source>
</evidence>
<dbReference type="GO" id="GO:0070897">
    <property type="term" value="P:transcription preinitiation complex assembly"/>
    <property type="evidence" value="ECO:0007669"/>
    <property type="project" value="InterPro"/>
</dbReference>
<dbReference type="FunFam" id="2.20.25.10:FF:000012">
    <property type="entry name" value="Putative transcription factor IIIB 90 kDa subunit"/>
    <property type="match status" value="1"/>
</dbReference>
<feature type="non-terminal residue" evidence="13">
    <location>
        <position position="1"/>
    </location>
</feature>
<evidence type="ECO:0000256" key="6">
    <source>
        <dbReference type="ARBA" id="ARBA00022833"/>
    </source>
</evidence>
<organism evidence="13 14">
    <name type="scientific">Electrophorus voltai</name>
    <dbReference type="NCBI Taxonomy" id="2609070"/>
    <lineage>
        <taxon>Eukaryota</taxon>
        <taxon>Metazoa</taxon>
        <taxon>Chordata</taxon>
        <taxon>Craniata</taxon>
        <taxon>Vertebrata</taxon>
        <taxon>Euteleostomi</taxon>
        <taxon>Actinopterygii</taxon>
        <taxon>Neopterygii</taxon>
        <taxon>Teleostei</taxon>
        <taxon>Ostariophysi</taxon>
        <taxon>Gymnotiformes</taxon>
        <taxon>Gymnotoidei</taxon>
        <taxon>Gymnotidae</taxon>
        <taxon>Electrophorus</taxon>
    </lineage>
</organism>
<keyword evidence="3" id="KW-0479">Metal-binding</keyword>
<accession>A0AAD8ZDG4</accession>
<dbReference type="InterPro" id="IPR013763">
    <property type="entry name" value="Cyclin-like_dom"/>
</dbReference>
<sequence length="619" mass="68271">REFRCTSFHAQLSEKGGGILVCSSADLLTPDSSSPPLSISPPPPPDGASGLQAVSRASPLILFPPPPSLSASEAVAHFQCSLAVHITVQDRGARQPVALAFAFLLSMPTDFMQSLPVTAFKESSPSELSHVPPVLAPVCWDVVETSKRSLREHSLAKALTFIHDTQLSSGQKGEEERREESGGERREERGERRREESGGERRREERGERRREEERGERRREEERGERREESGGERRAEESRGERRRAEESRRERGERESRGERRAEERGERRREEESGGERRREERGGERREESGGERRRAEESGGERRREERGGERREESGGEMRAEERGGSVVLTEGAVFSVPPIFTTDMPLSKAPNSLVSAHYSRIIIIAPVNMSSRQCQNCGGADIDIDQARGSAVCTACGSVLEDNIIVSEVQFVENSGGGASAIGQFVSADGPAKTPVLGSSFHTSLGKESRAQTLQNGKRQIHSLGSQLQLNQHCLDTAFNFFKMVVSKHLTRGRKMTHVIAACLYLVCRTEGTPRILTRTGPGPGPSTVQNTVSSCSRFALSFFNSPSDMLLDLSDLLQVNVYILGKTFLLLARELCINAPAVGKVLFYLSICAKPAVLMDVCNHRDGFFC</sequence>
<evidence type="ECO:0000313" key="14">
    <source>
        <dbReference type="Proteomes" id="UP001239994"/>
    </source>
</evidence>
<gene>
    <name evidence="13" type="ORF">P4O66_009054</name>
</gene>
<evidence type="ECO:0000259" key="12">
    <source>
        <dbReference type="PROSITE" id="PS51134"/>
    </source>
</evidence>
<dbReference type="Pfam" id="PF00382">
    <property type="entry name" value="TFIIB"/>
    <property type="match status" value="1"/>
</dbReference>
<evidence type="ECO:0000256" key="1">
    <source>
        <dbReference type="ARBA" id="ARBA00004123"/>
    </source>
</evidence>
<dbReference type="Gene3D" id="2.20.25.10">
    <property type="match status" value="1"/>
</dbReference>
<keyword evidence="14" id="KW-1185">Reference proteome</keyword>
<dbReference type="GO" id="GO:0008270">
    <property type="term" value="F:zinc ion binding"/>
    <property type="evidence" value="ECO:0007669"/>
    <property type="project" value="UniProtKB-KW"/>
</dbReference>
<dbReference type="InterPro" id="IPR036915">
    <property type="entry name" value="Cyclin-like_sf"/>
</dbReference>
<dbReference type="Pfam" id="PF08271">
    <property type="entry name" value="Zn_Ribbon_TF"/>
    <property type="match status" value="1"/>
</dbReference>
<dbReference type="CDD" id="cd20553">
    <property type="entry name" value="CYCLIN_TFIIIB90_rpt1"/>
    <property type="match status" value="1"/>
</dbReference>
<dbReference type="SMART" id="SM00385">
    <property type="entry name" value="CYCLIN"/>
    <property type="match status" value="1"/>
</dbReference>
<dbReference type="AlphaFoldDB" id="A0AAD8ZDG4"/>
<evidence type="ECO:0000256" key="11">
    <source>
        <dbReference type="SAM" id="MobiDB-lite"/>
    </source>
</evidence>
<evidence type="ECO:0000256" key="3">
    <source>
        <dbReference type="ARBA" id="ARBA00022723"/>
    </source>
</evidence>
<dbReference type="InterPro" id="IPR013150">
    <property type="entry name" value="TFIIB_cyclin"/>
</dbReference>
<comment type="similarity">
    <text evidence="2">Belongs to the TFIIB family.</text>
</comment>
<protein>
    <recommendedName>
        <fullName evidence="12">TFIIB-type domain-containing protein</fullName>
    </recommendedName>
</protein>
<keyword evidence="4" id="KW-0677">Repeat</keyword>
<dbReference type="GO" id="GO:0000995">
    <property type="term" value="F:RNA polymerase III general transcription initiation factor activity"/>
    <property type="evidence" value="ECO:0007669"/>
    <property type="project" value="TreeGrafter"/>
</dbReference>
<dbReference type="PANTHER" id="PTHR11618">
    <property type="entry name" value="TRANSCRIPTION INITIATION FACTOR IIB-RELATED"/>
    <property type="match status" value="1"/>
</dbReference>
<feature type="compositionally biased region" description="Basic and acidic residues" evidence="11">
    <location>
        <begin position="172"/>
        <end position="331"/>
    </location>
</feature>
<dbReference type="FunFam" id="1.10.472.10:FF:000007">
    <property type="entry name" value="Transcription factor IIIB 90 kDa subunit"/>
    <property type="match status" value="1"/>
</dbReference>
<dbReference type="GO" id="GO:0001006">
    <property type="term" value="F:RNA polymerase III type 3 promoter sequence-specific DNA binding"/>
    <property type="evidence" value="ECO:0007669"/>
    <property type="project" value="TreeGrafter"/>
</dbReference>
<dbReference type="Proteomes" id="UP001239994">
    <property type="component" value="Unassembled WGS sequence"/>
</dbReference>
<dbReference type="PROSITE" id="PS51134">
    <property type="entry name" value="ZF_TFIIB"/>
    <property type="match status" value="1"/>
</dbReference>
<evidence type="ECO:0000313" key="13">
    <source>
        <dbReference type="EMBL" id="KAK1795941.1"/>
    </source>
</evidence>
<keyword evidence="7" id="KW-0805">Transcription regulation</keyword>
<evidence type="ECO:0000256" key="7">
    <source>
        <dbReference type="ARBA" id="ARBA00023015"/>
    </source>
</evidence>
<keyword evidence="9" id="KW-0539">Nucleus</keyword>
<feature type="region of interest" description="Disordered" evidence="11">
    <location>
        <begin position="166"/>
        <end position="332"/>
    </location>
</feature>
<evidence type="ECO:0000256" key="5">
    <source>
        <dbReference type="ARBA" id="ARBA00022771"/>
    </source>
</evidence>
<dbReference type="Gene3D" id="1.10.472.10">
    <property type="entry name" value="Cyclin-like"/>
    <property type="match status" value="1"/>
</dbReference>
<evidence type="ECO:0000256" key="8">
    <source>
        <dbReference type="ARBA" id="ARBA00023163"/>
    </source>
</evidence>
<dbReference type="SUPFAM" id="SSF57783">
    <property type="entry name" value="Zinc beta-ribbon"/>
    <property type="match status" value="1"/>
</dbReference>
<dbReference type="SUPFAM" id="SSF47954">
    <property type="entry name" value="Cyclin-like"/>
    <property type="match status" value="1"/>
</dbReference>
<feature type="domain" description="TFIIB-type" evidence="12">
    <location>
        <begin position="378"/>
        <end position="409"/>
    </location>
</feature>
<dbReference type="GO" id="GO:0005634">
    <property type="term" value="C:nucleus"/>
    <property type="evidence" value="ECO:0007669"/>
    <property type="project" value="UniProtKB-SubCell"/>
</dbReference>
<keyword evidence="5 10" id="KW-0863">Zinc-finger</keyword>
<name>A0AAD8ZDG4_9TELE</name>
<keyword evidence="6" id="KW-0862">Zinc</keyword>